<dbReference type="Pfam" id="PF02709">
    <property type="entry name" value="Glyco_transf_7C"/>
    <property type="match status" value="1"/>
</dbReference>
<keyword evidence="1" id="KW-0808">Transferase</keyword>
<dbReference type="PANTHER" id="PTHR43179:SF7">
    <property type="entry name" value="RHAMNOSYLTRANSFERASE WBBL"/>
    <property type="match status" value="1"/>
</dbReference>
<organism evidence="4 5">
    <name type="scientific">Desulfonauticus submarinus</name>
    <dbReference type="NCBI Taxonomy" id="206665"/>
    <lineage>
        <taxon>Bacteria</taxon>
        <taxon>Pseudomonadati</taxon>
        <taxon>Thermodesulfobacteriota</taxon>
        <taxon>Desulfovibrionia</taxon>
        <taxon>Desulfovibrionales</taxon>
        <taxon>Desulfonauticaceae</taxon>
        <taxon>Desulfonauticus</taxon>
    </lineage>
</organism>
<dbReference type="Proteomes" id="UP000199602">
    <property type="component" value="Unassembled WGS sequence"/>
</dbReference>
<dbReference type="PANTHER" id="PTHR43179">
    <property type="entry name" value="RHAMNOSYLTRANSFERASE WBBL"/>
    <property type="match status" value="1"/>
</dbReference>
<dbReference type="CDD" id="cd04186">
    <property type="entry name" value="GT_2_like_c"/>
    <property type="match status" value="1"/>
</dbReference>
<dbReference type="SUPFAM" id="SSF53448">
    <property type="entry name" value="Nucleotide-diphospho-sugar transferases"/>
    <property type="match status" value="1"/>
</dbReference>
<dbReference type="GO" id="GO:0016740">
    <property type="term" value="F:transferase activity"/>
    <property type="evidence" value="ECO:0007669"/>
    <property type="project" value="UniProtKB-KW"/>
</dbReference>
<evidence type="ECO:0000313" key="4">
    <source>
        <dbReference type="EMBL" id="SDN44011.1"/>
    </source>
</evidence>
<dbReference type="InterPro" id="IPR029044">
    <property type="entry name" value="Nucleotide-diphossugar_trans"/>
</dbReference>
<feature type="domain" description="Glycosyltransferase 2-like" evidence="2">
    <location>
        <begin position="8"/>
        <end position="134"/>
    </location>
</feature>
<dbReference type="STRING" id="206665.SAMN04488516_102143"/>
<dbReference type="Pfam" id="PF00535">
    <property type="entry name" value="Glycos_transf_2"/>
    <property type="match status" value="1"/>
</dbReference>
<evidence type="ECO:0008006" key="6">
    <source>
        <dbReference type="Google" id="ProtNLM"/>
    </source>
</evidence>
<dbReference type="InterPro" id="IPR027791">
    <property type="entry name" value="Galactosyl_T_C"/>
</dbReference>
<dbReference type="InterPro" id="IPR001173">
    <property type="entry name" value="Glyco_trans_2-like"/>
</dbReference>
<name>A0A1H0BEI9_9BACT</name>
<proteinExistence type="predicted"/>
<reference evidence="4 5" key="1">
    <citation type="submission" date="2016-10" db="EMBL/GenBank/DDBJ databases">
        <authorList>
            <person name="de Groot N.N."/>
        </authorList>
    </citation>
    <scope>NUCLEOTIDE SEQUENCE [LARGE SCALE GENOMIC DNA]</scope>
    <source>
        <strain evidence="4 5">DSM 15269</strain>
    </source>
</reference>
<evidence type="ECO:0000259" key="2">
    <source>
        <dbReference type="Pfam" id="PF00535"/>
    </source>
</evidence>
<dbReference type="AlphaFoldDB" id="A0A1H0BEI9"/>
<sequence>MSLKYKVSIIIPVLNKWELTKNCLVSLAEHTPREIYEVIVIDNGSTDKTPTMAKHFGLNLFGKHFKYIRLSKNINFGPACNLGAKIAKSDFLFFLNNDTILTPNWLEPLLKAFTQDPSLGAIGPLLLYPNNTVQHLGVVFSLRNKVFHLYSQFPKNHYVVQKKRYFQAITGAAFLIPKKLFWQLNGFFEKYKNGSEDIDLCARIIQNSHKLTVIPNSVIYHLESQSQDRNKHDNYNAYLLTKRCEHIFKPDAWKFYLQDGYKVKITKYLKLFITSDSQEKEIPQSIEKIKKIIFNEPYLWEGYKKLVTFYIKKNKFQEGIDLCYFALSFYPEEKILPWLSLFAQKQNNIQIIHEISTLQNKLKIQSTQIKEKGKEYVKKLLKKEPTLEPLLLNWLKRYSINY</sequence>
<dbReference type="EMBL" id="FNIN01000002">
    <property type="protein sequence ID" value="SDN44011.1"/>
    <property type="molecule type" value="Genomic_DNA"/>
</dbReference>
<dbReference type="Gene3D" id="3.90.550.10">
    <property type="entry name" value="Spore Coat Polysaccharide Biosynthesis Protein SpsA, Chain A"/>
    <property type="match status" value="1"/>
</dbReference>
<accession>A0A1H0BEI9</accession>
<dbReference type="RefSeq" id="WP_092063260.1">
    <property type="nucleotide sequence ID" value="NZ_FNIN01000002.1"/>
</dbReference>
<protein>
    <recommendedName>
        <fullName evidence="6">Glycosyltransferase 2-like domain-containing protein</fullName>
    </recommendedName>
</protein>
<dbReference type="OrthoDB" id="9783791at2"/>
<gene>
    <name evidence="4" type="ORF">SAMN04488516_102143</name>
</gene>
<evidence type="ECO:0000259" key="3">
    <source>
        <dbReference type="Pfam" id="PF02709"/>
    </source>
</evidence>
<evidence type="ECO:0000256" key="1">
    <source>
        <dbReference type="ARBA" id="ARBA00022679"/>
    </source>
</evidence>
<keyword evidence="5" id="KW-1185">Reference proteome</keyword>
<evidence type="ECO:0000313" key="5">
    <source>
        <dbReference type="Proteomes" id="UP000199602"/>
    </source>
</evidence>
<feature type="domain" description="Galactosyltransferase C-terminal" evidence="3">
    <location>
        <begin position="163"/>
        <end position="218"/>
    </location>
</feature>